<organism evidence="2 3">
    <name type="scientific">Chionoecetes opilio</name>
    <name type="common">Atlantic snow crab</name>
    <name type="synonym">Cancer opilio</name>
    <dbReference type="NCBI Taxonomy" id="41210"/>
    <lineage>
        <taxon>Eukaryota</taxon>
        <taxon>Metazoa</taxon>
        <taxon>Ecdysozoa</taxon>
        <taxon>Arthropoda</taxon>
        <taxon>Crustacea</taxon>
        <taxon>Multicrustacea</taxon>
        <taxon>Malacostraca</taxon>
        <taxon>Eumalacostraca</taxon>
        <taxon>Eucarida</taxon>
        <taxon>Decapoda</taxon>
        <taxon>Pleocyemata</taxon>
        <taxon>Brachyura</taxon>
        <taxon>Eubrachyura</taxon>
        <taxon>Majoidea</taxon>
        <taxon>Majidae</taxon>
        <taxon>Chionoecetes</taxon>
    </lineage>
</organism>
<dbReference type="OrthoDB" id="10006996at2759"/>
<dbReference type="Pfam" id="PF07679">
    <property type="entry name" value="I-set"/>
    <property type="match status" value="1"/>
</dbReference>
<dbReference type="SMART" id="SM00409">
    <property type="entry name" value="IG"/>
    <property type="match status" value="1"/>
</dbReference>
<dbReference type="Gene3D" id="2.60.40.10">
    <property type="entry name" value="Immunoglobulins"/>
    <property type="match status" value="1"/>
</dbReference>
<reference evidence="2" key="1">
    <citation type="submission" date="2020-07" db="EMBL/GenBank/DDBJ databases">
        <title>The High-quality genome of the commercially important snow crab, Chionoecetes opilio.</title>
        <authorList>
            <person name="Jeong J.-H."/>
            <person name="Ryu S."/>
        </authorList>
    </citation>
    <scope>NUCLEOTIDE SEQUENCE</scope>
    <source>
        <strain evidence="2">MADBK_172401_WGS</strain>
        <tissue evidence="2">Digestive gland</tissue>
    </source>
</reference>
<dbReference type="InterPro" id="IPR007110">
    <property type="entry name" value="Ig-like_dom"/>
</dbReference>
<keyword evidence="3" id="KW-1185">Reference proteome</keyword>
<protein>
    <submittedName>
        <fullName evidence="2">Palladin</fullName>
    </submittedName>
</protein>
<proteinExistence type="predicted"/>
<evidence type="ECO:0000259" key="1">
    <source>
        <dbReference type="PROSITE" id="PS50835"/>
    </source>
</evidence>
<evidence type="ECO:0000313" key="2">
    <source>
        <dbReference type="EMBL" id="KAG0712927.1"/>
    </source>
</evidence>
<feature type="domain" description="Ig-like" evidence="1">
    <location>
        <begin position="69"/>
        <end position="161"/>
    </location>
</feature>
<dbReference type="InterPro" id="IPR013783">
    <property type="entry name" value="Ig-like_fold"/>
</dbReference>
<dbReference type="PANTHER" id="PTHR23278:SF19">
    <property type="entry name" value="OBSCURIN"/>
    <property type="match status" value="1"/>
</dbReference>
<dbReference type="EMBL" id="JACEEZ010021949">
    <property type="protein sequence ID" value="KAG0712927.1"/>
    <property type="molecule type" value="Genomic_DNA"/>
</dbReference>
<gene>
    <name evidence="2" type="primary">PALLD</name>
    <name evidence="2" type="ORF">GWK47_001955</name>
</gene>
<dbReference type="PANTHER" id="PTHR23278">
    <property type="entry name" value="SIDESTEP PROTEIN"/>
    <property type="match status" value="1"/>
</dbReference>
<dbReference type="Proteomes" id="UP000770661">
    <property type="component" value="Unassembled WGS sequence"/>
</dbReference>
<evidence type="ECO:0000313" key="3">
    <source>
        <dbReference type="Proteomes" id="UP000770661"/>
    </source>
</evidence>
<dbReference type="InterPro" id="IPR013098">
    <property type="entry name" value="Ig_I-set"/>
</dbReference>
<dbReference type="SUPFAM" id="SSF48726">
    <property type="entry name" value="Immunoglobulin"/>
    <property type="match status" value="1"/>
</dbReference>
<dbReference type="InterPro" id="IPR003598">
    <property type="entry name" value="Ig_sub2"/>
</dbReference>
<dbReference type="AlphaFoldDB" id="A0A8J4XRB1"/>
<dbReference type="InterPro" id="IPR003599">
    <property type="entry name" value="Ig_sub"/>
</dbReference>
<comment type="caution">
    <text evidence="2">The sequence shown here is derived from an EMBL/GenBank/DDBJ whole genome shotgun (WGS) entry which is preliminary data.</text>
</comment>
<name>A0A8J4XRB1_CHIOP</name>
<sequence length="167" mass="18176">MSGGPGRMAAPLTQVGVWYAQTPPLYALAGHTSRIPLVWGNGILHTSDRIKALIQTPEEHSLITKPDPPEVKVAAGPSLDLNHIKEGDDVYFDCHVKARPDPSKITWLFNGAELHHNASSRVMVVGRSLVMQKVTRIQAGRYTCGATNSQGSNTSSPIRLAVKWTCR</sequence>
<dbReference type="InterPro" id="IPR036179">
    <property type="entry name" value="Ig-like_dom_sf"/>
</dbReference>
<dbReference type="PROSITE" id="PS50835">
    <property type="entry name" value="IG_LIKE"/>
    <property type="match status" value="1"/>
</dbReference>
<accession>A0A8J4XRB1</accession>
<dbReference type="SMART" id="SM00408">
    <property type="entry name" value="IGc2"/>
    <property type="match status" value="1"/>
</dbReference>